<reference evidence="1 2" key="1">
    <citation type="submission" date="2014-03" db="EMBL/GenBank/DDBJ databases">
        <title>Draft genome of the hookworm Oesophagostomum dentatum.</title>
        <authorList>
            <person name="Mitreva M."/>
        </authorList>
    </citation>
    <scope>NUCLEOTIDE SEQUENCE [LARGE SCALE GENOMIC DNA]</scope>
    <source>
        <strain evidence="1 2">OD-Hann</strain>
    </source>
</reference>
<evidence type="ECO:0000313" key="2">
    <source>
        <dbReference type="Proteomes" id="UP000053660"/>
    </source>
</evidence>
<evidence type="ECO:0000313" key="1">
    <source>
        <dbReference type="EMBL" id="KHJ87496.1"/>
    </source>
</evidence>
<dbReference type="EMBL" id="KN557624">
    <property type="protein sequence ID" value="KHJ87496.1"/>
    <property type="molecule type" value="Genomic_DNA"/>
</dbReference>
<protein>
    <submittedName>
        <fullName evidence="1">Uncharacterized protein</fullName>
    </submittedName>
</protein>
<accession>A0A0B1SUC8</accession>
<dbReference type="Proteomes" id="UP000053660">
    <property type="component" value="Unassembled WGS sequence"/>
</dbReference>
<keyword evidence="2" id="KW-1185">Reference proteome</keyword>
<sequence length="125" mass="14345">MTAVSYTIEPIEGRAAIQKNFVKLPERAANYSNRRVTLNERFSIIERGYYLKPVELPKATNAPPRVSLVCVNAVSREEVMAATLAKMEKKQAEEQRRLAKQRWYLQSKLTTTNSVKYKSEGDHDQ</sequence>
<proteinExistence type="predicted"/>
<dbReference type="AlphaFoldDB" id="A0A0B1SUC8"/>
<name>A0A0B1SUC8_OESDE</name>
<dbReference type="OrthoDB" id="5849438at2759"/>
<organism evidence="1 2">
    <name type="scientific">Oesophagostomum dentatum</name>
    <name type="common">Nodular worm</name>
    <dbReference type="NCBI Taxonomy" id="61180"/>
    <lineage>
        <taxon>Eukaryota</taxon>
        <taxon>Metazoa</taxon>
        <taxon>Ecdysozoa</taxon>
        <taxon>Nematoda</taxon>
        <taxon>Chromadorea</taxon>
        <taxon>Rhabditida</taxon>
        <taxon>Rhabditina</taxon>
        <taxon>Rhabditomorpha</taxon>
        <taxon>Strongyloidea</taxon>
        <taxon>Strongylidae</taxon>
        <taxon>Oesophagostomum</taxon>
    </lineage>
</organism>
<gene>
    <name evidence="1" type="ORF">OESDEN_12728</name>
</gene>